<dbReference type="Proteomes" id="UP000294901">
    <property type="component" value="Unassembled WGS sequence"/>
</dbReference>
<protein>
    <submittedName>
        <fullName evidence="1">Uncharacterized protein</fullName>
    </submittedName>
</protein>
<gene>
    <name evidence="1" type="ORF">C8E87_0886</name>
</gene>
<reference evidence="1 2" key="1">
    <citation type="submission" date="2019-03" db="EMBL/GenBank/DDBJ databases">
        <title>Sequencing the genomes of 1000 actinobacteria strains.</title>
        <authorList>
            <person name="Klenk H.-P."/>
        </authorList>
    </citation>
    <scope>NUCLEOTIDE SEQUENCE [LARGE SCALE GENOMIC DNA]</scope>
    <source>
        <strain evidence="1 2">DSM 43805</strain>
    </source>
</reference>
<name>A0A4R6JLN3_9ACTN</name>
<dbReference type="AlphaFoldDB" id="A0A4R6JLN3"/>
<accession>A0A4R6JLN3</accession>
<sequence>MTLDADLDEMYDRPMALLVARPATSLIRVRDGAVQQAYHDLLGVLA</sequence>
<evidence type="ECO:0000313" key="2">
    <source>
        <dbReference type="Proteomes" id="UP000294901"/>
    </source>
</evidence>
<proteinExistence type="predicted"/>
<keyword evidence="2" id="KW-1185">Reference proteome</keyword>
<comment type="caution">
    <text evidence="1">The sequence shown here is derived from an EMBL/GenBank/DDBJ whole genome shotgun (WGS) entry which is preliminary data.</text>
</comment>
<dbReference type="RefSeq" id="WP_166661079.1">
    <property type="nucleotide sequence ID" value="NZ_BOMD01000056.1"/>
</dbReference>
<organism evidence="1 2">
    <name type="scientific">Paractinoplanes brasiliensis</name>
    <dbReference type="NCBI Taxonomy" id="52695"/>
    <lineage>
        <taxon>Bacteria</taxon>
        <taxon>Bacillati</taxon>
        <taxon>Actinomycetota</taxon>
        <taxon>Actinomycetes</taxon>
        <taxon>Micromonosporales</taxon>
        <taxon>Micromonosporaceae</taxon>
        <taxon>Paractinoplanes</taxon>
    </lineage>
</organism>
<dbReference type="EMBL" id="SNWR01000001">
    <property type="protein sequence ID" value="TDO37273.1"/>
    <property type="molecule type" value="Genomic_DNA"/>
</dbReference>
<evidence type="ECO:0000313" key="1">
    <source>
        <dbReference type="EMBL" id="TDO37273.1"/>
    </source>
</evidence>